<name>A0A855IR35_9VIBR</name>
<dbReference type="Proteomes" id="UP000235554">
    <property type="component" value="Unassembled WGS sequence"/>
</dbReference>
<dbReference type="RefSeq" id="WP_102554876.1">
    <property type="nucleotide sequence ID" value="NZ_MCZJ01000013.1"/>
</dbReference>
<organism evidence="1 2">
    <name type="scientific">Vibrio lentus</name>
    <dbReference type="NCBI Taxonomy" id="136468"/>
    <lineage>
        <taxon>Bacteria</taxon>
        <taxon>Pseudomonadati</taxon>
        <taxon>Pseudomonadota</taxon>
        <taxon>Gammaproteobacteria</taxon>
        <taxon>Vibrionales</taxon>
        <taxon>Vibrionaceae</taxon>
        <taxon>Vibrio</taxon>
    </lineage>
</organism>
<proteinExistence type="predicted"/>
<gene>
    <name evidence="1" type="ORF">BCT50_05885</name>
</gene>
<accession>A0A855IR35</accession>
<protein>
    <submittedName>
        <fullName evidence="1">Uncharacterized protein</fullName>
    </submittedName>
</protein>
<evidence type="ECO:0000313" key="1">
    <source>
        <dbReference type="EMBL" id="PMM58955.1"/>
    </source>
</evidence>
<dbReference type="AlphaFoldDB" id="A0A855IR35"/>
<sequence>MDQEIQKAKLNQLLVQLRAEPNTAEVIFDEHQELWRTLNFSQAQVGLWLASLRVDNEINYPGADYNVTPDISSHLIELLQKAGGRMPLAQVLKKLPAGVVTSEQQIRKLVQQHNQLQVKGPFLVLEN</sequence>
<comment type="caution">
    <text evidence="1">The sequence shown here is derived from an EMBL/GenBank/DDBJ whole genome shotgun (WGS) entry which is preliminary data.</text>
</comment>
<dbReference type="EMBL" id="MCZJ01000013">
    <property type="protein sequence ID" value="PMM58955.1"/>
    <property type="molecule type" value="Genomic_DNA"/>
</dbReference>
<evidence type="ECO:0000313" key="2">
    <source>
        <dbReference type="Proteomes" id="UP000235554"/>
    </source>
</evidence>
<reference evidence="2" key="1">
    <citation type="submission" date="2016-07" db="EMBL/GenBank/DDBJ databases">
        <title>Nontailed viruses are major unrecognized killers of bacteria in the ocean.</title>
        <authorList>
            <person name="Kauffman K."/>
            <person name="Hussain F."/>
            <person name="Yang J."/>
            <person name="Arevalo P."/>
            <person name="Brown J."/>
            <person name="Cutler M."/>
            <person name="Kelly L."/>
            <person name="Polz M.F."/>
        </authorList>
    </citation>
    <scope>NUCLEOTIDE SEQUENCE [LARGE SCALE GENOMIC DNA]</scope>
    <source>
        <strain evidence="2">10N.261.48.A1</strain>
    </source>
</reference>